<keyword evidence="1" id="KW-0808">Transferase</keyword>
<dbReference type="InterPro" id="IPR029063">
    <property type="entry name" value="SAM-dependent_MTases_sf"/>
</dbReference>
<keyword evidence="1" id="KW-0489">Methyltransferase</keyword>
<dbReference type="GO" id="GO:0032259">
    <property type="term" value="P:methylation"/>
    <property type="evidence" value="ECO:0007669"/>
    <property type="project" value="UniProtKB-KW"/>
</dbReference>
<reference evidence="1" key="1">
    <citation type="submission" date="2021-01" db="EMBL/GenBank/DDBJ databases">
        <title>Diatom-associated Roseobacters Show Island Model of Population Structure.</title>
        <authorList>
            <person name="Qu L."/>
            <person name="Feng X."/>
            <person name="Chen Y."/>
            <person name="Li L."/>
            <person name="Wang X."/>
            <person name="Hu Z."/>
            <person name="Wang H."/>
            <person name="Luo H."/>
        </authorList>
    </citation>
    <scope>NUCLEOTIDE SEQUENCE</scope>
    <source>
        <strain evidence="1">SM26-45</strain>
    </source>
</reference>
<dbReference type="GO" id="GO:0008168">
    <property type="term" value="F:methyltransferase activity"/>
    <property type="evidence" value="ECO:0007669"/>
    <property type="project" value="UniProtKB-KW"/>
</dbReference>
<comment type="caution">
    <text evidence="1">The sequence shown here is derived from an EMBL/GenBank/DDBJ whole genome shotgun (WGS) entry which is preliminary data.</text>
</comment>
<dbReference type="SUPFAM" id="SSF53335">
    <property type="entry name" value="S-adenosyl-L-methionine-dependent methyltransferases"/>
    <property type="match status" value="1"/>
</dbReference>
<dbReference type="Proteomes" id="UP000809337">
    <property type="component" value="Unassembled WGS sequence"/>
</dbReference>
<dbReference type="AlphaFoldDB" id="A0A9Q2NX47"/>
<name>A0A9Q2NX47_9RHOB</name>
<accession>A0A9Q2NX47</accession>
<evidence type="ECO:0000313" key="2">
    <source>
        <dbReference type="Proteomes" id="UP000809337"/>
    </source>
</evidence>
<protein>
    <submittedName>
        <fullName evidence="1">Class I SAM-dependent methyltransferase</fullName>
    </submittedName>
</protein>
<gene>
    <name evidence="1" type="ORF">JQX14_19705</name>
</gene>
<dbReference type="RefSeq" id="WP_231035658.1">
    <property type="nucleotide sequence ID" value="NZ_JAJNGX010000020.1"/>
</dbReference>
<organism evidence="1 2">
    <name type="scientific">Pseudosulfitobacter pseudonitzschiae</name>
    <dbReference type="NCBI Taxonomy" id="1402135"/>
    <lineage>
        <taxon>Bacteria</taxon>
        <taxon>Pseudomonadati</taxon>
        <taxon>Pseudomonadota</taxon>
        <taxon>Alphaproteobacteria</taxon>
        <taxon>Rhodobacterales</taxon>
        <taxon>Roseobacteraceae</taxon>
        <taxon>Pseudosulfitobacter</taxon>
    </lineage>
</organism>
<evidence type="ECO:0000313" key="1">
    <source>
        <dbReference type="EMBL" id="MBM2356783.1"/>
    </source>
</evidence>
<proteinExistence type="predicted"/>
<dbReference type="EMBL" id="JAFBWN010000020">
    <property type="protein sequence ID" value="MBM2356783.1"/>
    <property type="molecule type" value="Genomic_DNA"/>
</dbReference>
<sequence>MKLNLTHVRGARGSTHDLILSYNAVQAAFNAEHKTLFHRIENAIQQTGEKGKMPLWEGYEQIPEYVQSTGPGARRSMTQVRTGQGICQFYTWLAVQRQPETILEFGAAFGASGMYWLAGLGIAESGQLVSFEPNAQWCDIARANFDLVNDRHVLTAGTFEENTALVSPAAGITLIDAIHTKSVVLAQFELVKQVSAPGALVIFDDLNFSDDMWACWQEVCAASDVAAAWQIGKRVGIVELR</sequence>
<dbReference type="Gene3D" id="3.40.50.150">
    <property type="entry name" value="Vaccinia Virus protein VP39"/>
    <property type="match status" value="1"/>
</dbReference>
<dbReference type="Pfam" id="PF13578">
    <property type="entry name" value="Methyltransf_24"/>
    <property type="match status" value="1"/>
</dbReference>